<name>A0A7W7YG34_9BACT</name>
<evidence type="ECO:0000313" key="2">
    <source>
        <dbReference type="EMBL" id="MBB5035558.1"/>
    </source>
</evidence>
<evidence type="ECO:0000256" key="1">
    <source>
        <dbReference type="SAM" id="MobiDB-lite"/>
    </source>
</evidence>
<dbReference type="AlphaFoldDB" id="A0A7W7YG34"/>
<evidence type="ECO:0000313" key="3">
    <source>
        <dbReference type="Proteomes" id="UP000590740"/>
    </source>
</evidence>
<dbReference type="RefSeq" id="WP_184344477.1">
    <property type="nucleotide sequence ID" value="NZ_JACHIG010000019.1"/>
</dbReference>
<keyword evidence="3" id="KW-1185">Reference proteome</keyword>
<organism evidence="2 3">
    <name type="scientific">Prosthecobacter vanneervenii</name>
    <dbReference type="NCBI Taxonomy" id="48466"/>
    <lineage>
        <taxon>Bacteria</taxon>
        <taxon>Pseudomonadati</taxon>
        <taxon>Verrucomicrobiota</taxon>
        <taxon>Verrucomicrobiia</taxon>
        <taxon>Verrucomicrobiales</taxon>
        <taxon>Verrucomicrobiaceae</taxon>
        <taxon>Prosthecobacter</taxon>
    </lineage>
</organism>
<comment type="caution">
    <text evidence="2">The sequence shown here is derived from an EMBL/GenBank/DDBJ whole genome shotgun (WGS) entry which is preliminary data.</text>
</comment>
<feature type="region of interest" description="Disordered" evidence="1">
    <location>
        <begin position="1"/>
        <end position="36"/>
    </location>
</feature>
<proteinExistence type="predicted"/>
<dbReference type="EMBL" id="JACHIG010000019">
    <property type="protein sequence ID" value="MBB5035558.1"/>
    <property type="molecule type" value="Genomic_DNA"/>
</dbReference>
<reference evidence="2 3" key="1">
    <citation type="submission" date="2020-08" db="EMBL/GenBank/DDBJ databases">
        <title>Genomic Encyclopedia of Type Strains, Phase IV (KMG-IV): sequencing the most valuable type-strain genomes for metagenomic binning, comparative biology and taxonomic classification.</title>
        <authorList>
            <person name="Goeker M."/>
        </authorList>
    </citation>
    <scope>NUCLEOTIDE SEQUENCE [LARGE SCALE GENOMIC DNA]</scope>
    <source>
        <strain evidence="2 3">DSM 12252</strain>
    </source>
</reference>
<gene>
    <name evidence="2" type="ORF">HNQ65_005171</name>
</gene>
<sequence>MKQTQPNPKMRNPYQPPQTADTPKTPDPRLHQSRLSAMSEPEAVCVTICTPAYAHLRDEAVAAFRKHFGLPVLVIECADSEGYETKMKLDLLVGPRKMVFCDLDFRPVRSFPPVWQSGNWCAVRDHGHKHPKSFASYDIEAHGLDALSYFNSGFFCCDLSKPQHAAVFATSRVIWRDVQQGKRPPVGDFGDQFYLNAAVRELGIPLSLLPVSMNWLRGYAEHGMFPYVPRVIYAIHAAGVPLAGKLQHLRVMEEAHGYAAAELCDSVAREHLALSVELA</sequence>
<dbReference type="Proteomes" id="UP000590740">
    <property type="component" value="Unassembled WGS sequence"/>
</dbReference>
<protein>
    <submittedName>
        <fullName evidence="2">Uncharacterized protein</fullName>
    </submittedName>
</protein>
<dbReference type="Gene3D" id="3.90.550.10">
    <property type="entry name" value="Spore Coat Polysaccharide Biosynthesis Protein SpsA, Chain A"/>
    <property type="match status" value="1"/>
</dbReference>
<dbReference type="SUPFAM" id="SSF53448">
    <property type="entry name" value="Nucleotide-diphospho-sugar transferases"/>
    <property type="match status" value="1"/>
</dbReference>
<accession>A0A7W7YG34</accession>
<dbReference type="InterPro" id="IPR029044">
    <property type="entry name" value="Nucleotide-diphossugar_trans"/>
</dbReference>